<accession>Q7VCR9</accession>
<reference evidence="2 3" key="1">
    <citation type="journal article" date="2003" name="Proc. Natl. Acad. Sci. U.S.A.">
        <title>Genome sequence of the cyanobacterium Prochlorococcus marinus SS120, a nearly minimal oxyphototrophic genome.</title>
        <authorList>
            <person name="Dufresne A."/>
            <person name="Salanoubat M."/>
            <person name="Partensky F."/>
            <person name="Artiguenave F."/>
            <person name="Axmann I.M."/>
            <person name="Barbe V."/>
            <person name="Duprat S."/>
            <person name="Galperin M.Y."/>
            <person name="Koonin E.V."/>
            <person name="Le Gall F."/>
            <person name="Makarova K.S."/>
            <person name="Ostrowski M."/>
            <person name="Oztas S."/>
            <person name="Robert C."/>
            <person name="Rogozin I.B."/>
            <person name="Scanlan D.J."/>
            <person name="Tandeau de Marsac N."/>
            <person name="Weissenbach J."/>
            <person name="Wincker P."/>
            <person name="Wolf Y.I."/>
            <person name="Hess W.R."/>
        </authorList>
    </citation>
    <scope>NUCLEOTIDE SEQUENCE [LARGE SCALE GENOMIC DNA]</scope>
    <source>
        <strain evidence="3">SARG / CCMP1375 / SS120</strain>
    </source>
</reference>
<keyword evidence="1" id="KW-1133">Transmembrane helix</keyword>
<keyword evidence="1" id="KW-0812">Transmembrane</keyword>
<evidence type="ECO:0000256" key="1">
    <source>
        <dbReference type="SAM" id="Phobius"/>
    </source>
</evidence>
<dbReference type="OrthoDB" id="9943589at2"/>
<dbReference type="AlphaFoldDB" id="Q7VCR9"/>
<dbReference type="Proteomes" id="UP000001420">
    <property type="component" value="Chromosome"/>
</dbReference>
<feature type="transmembrane region" description="Helical" evidence="1">
    <location>
        <begin position="35"/>
        <end position="57"/>
    </location>
</feature>
<protein>
    <submittedName>
        <fullName evidence="2">Uncharacterized protein</fullName>
    </submittedName>
</protein>
<gene>
    <name evidence="2" type="ordered locus">Pro_0671</name>
</gene>
<dbReference type="RefSeq" id="WP_011124823.1">
    <property type="nucleotide sequence ID" value="NC_005042.1"/>
</dbReference>
<proteinExistence type="predicted"/>
<keyword evidence="1" id="KW-0472">Membrane</keyword>
<dbReference type="eggNOG" id="ENOG503220K">
    <property type="taxonomic scope" value="Bacteria"/>
</dbReference>
<dbReference type="HOGENOM" id="CLU_2900612_0_0_3"/>
<name>Q7VCR9_PROMA</name>
<organism evidence="2 3">
    <name type="scientific">Prochlorococcus marinus (strain SARG / CCMP1375 / SS120)</name>
    <dbReference type="NCBI Taxonomy" id="167539"/>
    <lineage>
        <taxon>Bacteria</taxon>
        <taxon>Bacillati</taxon>
        <taxon>Cyanobacteriota</taxon>
        <taxon>Cyanophyceae</taxon>
        <taxon>Synechococcales</taxon>
        <taxon>Prochlorococcaceae</taxon>
        <taxon>Prochlorococcus</taxon>
    </lineage>
</organism>
<dbReference type="EMBL" id="AE017126">
    <property type="protein sequence ID" value="AAP99715.1"/>
    <property type="molecule type" value="Genomic_DNA"/>
</dbReference>
<dbReference type="PATRIC" id="fig|167539.5.peg.702"/>
<evidence type="ECO:0000313" key="2">
    <source>
        <dbReference type="EMBL" id="AAP99715.1"/>
    </source>
</evidence>
<sequence>MALKDKLLTKVFSSEGTEKSKEAVKPMKPENILPIFQIALAFLIAGICITPIAINVINQGGL</sequence>
<evidence type="ECO:0000313" key="3">
    <source>
        <dbReference type="Proteomes" id="UP000001420"/>
    </source>
</evidence>
<dbReference type="KEGG" id="pma:Pro_0671"/>
<dbReference type="EnsemblBacteria" id="AAP99715">
    <property type="protein sequence ID" value="AAP99715"/>
    <property type="gene ID" value="Pro_0671"/>
</dbReference>
<keyword evidence="3" id="KW-1185">Reference proteome</keyword>